<keyword evidence="4 8" id="KW-1133">Transmembrane helix</keyword>
<proteinExistence type="predicted"/>
<gene>
    <name evidence="10" type="ORF">BV898_06261</name>
</gene>
<keyword evidence="6" id="KW-0325">Glycoprotein</keyword>
<dbReference type="SUPFAM" id="SSF55073">
    <property type="entry name" value="Nucleotide cyclase"/>
    <property type="match status" value="1"/>
</dbReference>
<dbReference type="Proteomes" id="UP000192578">
    <property type="component" value="Unassembled WGS sequence"/>
</dbReference>
<dbReference type="CDD" id="cd07302">
    <property type="entry name" value="CHD"/>
    <property type="match status" value="1"/>
</dbReference>
<dbReference type="Pfam" id="PF08376">
    <property type="entry name" value="NIT"/>
    <property type="match status" value="1"/>
</dbReference>
<dbReference type="InterPro" id="IPR013587">
    <property type="entry name" value="Nitrate/nitrite_sensing"/>
</dbReference>
<keyword evidence="11" id="KW-1185">Reference proteome</keyword>
<protein>
    <submittedName>
        <fullName evidence="10">Atrial natriuretic peptide receptor 2</fullName>
    </submittedName>
</protein>
<evidence type="ECO:0000256" key="3">
    <source>
        <dbReference type="ARBA" id="ARBA00022741"/>
    </source>
</evidence>
<evidence type="ECO:0000256" key="8">
    <source>
        <dbReference type="SAM" id="Phobius"/>
    </source>
</evidence>
<dbReference type="InterPro" id="IPR050401">
    <property type="entry name" value="Cyclic_nucleotide_synthase"/>
</dbReference>
<evidence type="ECO:0000256" key="5">
    <source>
        <dbReference type="ARBA" id="ARBA00023136"/>
    </source>
</evidence>
<evidence type="ECO:0000256" key="6">
    <source>
        <dbReference type="ARBA" id="ARBA00023180"/>
    </source>
</evidence>
<dbReference type="GO" id="GO:0035556">
    <property type="term" value="P:intracellular signal transduction"/>
    <property type="evidence" value="ECO:0007669"/>
    <property type="project" value="InterPro"/>
</dbReference>
<evidence type="ECO:0000313" key="11">
    <source>
        <dbReference type="Proteomes" id="UP000192578"/>
    </source>
</evidence>
<keyword evidence="3" id="KW-0547">Nucleotide-binding</keyword>
<evidence type="ECO:0000256" key="1">
    <source>
        <dbReference type="ARBA" id="ARBA00004370"/>
    </source>
</evidence>
<dbReference type="Gene3D" id="3.30.70.1230">
    <property type="entry name" value="Nucleotide cyclase"/>
    <property type="match status" value="1"/>
</dbReference>
<keyword evidence="10" id="KW-0675">Receptor</keyword>
<dbReference type="SMART" id="SM00044">
    <property type="entry name" value="CYCc"/>
    <property type="match status" value="1"/>
</dbReference>
<evidence type="ECO:0000259" key="9">
    <source>
        <dbReference type="PROSITE" id="PS50125"/>
    </source>
</evidence>
<keyword evidence="7" id="KW-0456">Lyase</keyword>
<dbReference type="PANTHER" id="PTHR11920">
    <property type="entry name" value="GUANYLYL CYCLASE"/>
    <property type="match status" value="1"/>
</dbReference>
<evidence type="ECO:0000256" key="2">
    <source>
        <dbReference type="ARBA" id="ARBA00022692"/>
    </source>
</evidence>
<dbReference type="EMBL" id="MTYJ01000036">
    <property type="protein sequence ID" value="OQV19722.1"/>
    <property type="molecule type" value="Genomic_DNA"/>
</dbReference>
<dbReference type="GO" id="GO:0000166">
    <property type="term" value="F:nucleotide binding"/>
    <property type="evidence" value="ECO:0007669"/>
    <property type="project" value="UniProtKB-KW"/>
</dbReference>
<dbReference type="GO" id="GO:0001653">
    <property type="term" value="F:peptide receptor activity"/>
    <property type="evidence" value="ECO:0007669"/>
    <property type="project" value="TreeGrafter"/>
</dbReference>
<dbReference type="GO" id="GO:0004016">
    <property type="term" value="F:adenylate cyclase activity"/>
    <property type="evidence" value="ECO:0007669"/>
    <property type="project" value="TreeGrafter"/>
</dbReference>
<keyword evidence="2 8" id="KW-0812">Transmembrane</keyword>
<dbReference type="AlphaFoldDB" id="A0A1W0WX19"/>
<dbReference type="GO" id="GO:0007168">
    <property type="term" value="P:receptor guanylyl cyclase signaling pathway"/>
    <property type="evidence" value="ECO:0007669"/>
    <property type="project" value="TreeGrafter"/>
</dbReference>
<comment type="subcellular location">
    <subcellularLocation>
        <location evidence="1">Membrane</location>
    </subcellularLocation>
</comment>
<sequence length="447" mass="51606">MVDEALQNLTTWPIDDTDRNDDLMQSKENMKSRLVINRLTMNETATTPMRQLQFYTRINLHLLKWIGKAILHSQSHEQRWQHLTAYHTFITAKEHFGSERGSATVYFARGKMELDIYLFHLRKRFEGIAFLNKSRQYNSYIDQQLDLHYNGTQLEANITVQRSLLEGNNQSHKDVQAGWIYFQQMTSYLDILHDIEKALADNLIEDLNKSLYFTGMTFWADLFVLILAVVLLPAIIIFLRTITGQIQNFAKILQAKNEEIVKEKRRADAVLCQLLPRQIAEKMKNREVVHPESYDQVTVFFSDIVDFTSFSAVSTPMQVVETLNKLYTAIDSRVENYDVYKVETIGDAYLCVSGLPERNGNRHSYEIASMSLELLTDVVRIVIPHKQDYTMRLRIGMHTGPCAAGIVGQRMPRYCIASEDPHFDGSPRRFIGLRRGLRDGNAAGRSR</sequence>
<evidence type="ECO:0000313" key="10">
    <source>
        <dbReference type="EMBL" id="OQV19722.1"/>
    </source>
</evidence>
<accession>A0A1W0WX19</accession>
<dbReference type="InterPro" id="IPR029787">
    <property type="entry name" value="Nucleotide_cyclase"/>
</dbReference>
<keyword evidence="5 8" id="KW-0472">Membrane</keyword>
<feature type="domain" description="Guanylate cyclase" evidence="9">
    <location>
        <begin position="298"/>
        <end position="416"/>
    </location>
</feature>
<name>A0A1W0WX19_HYPEX</name>
<dbReference type="PANTHER" id="PTHR11920:SF501">
    <property type="entry name" value="GUANYLATE CYCLASE 32E"/>
    <property type="match status" value="1"/>
</dbReference>
<evidence type="ECO:0000256" key="7">
    <source>
        <dbReference type="ARBA" id="ARBA00023239"/>
    </source>
</evidence>
<dbReference type="OrthoDB" id="60033at2759"/>
<evidence type="ECO:0000256" key="4">
    <source>
        <dbReference type="ARBA" id="ARBA00022989"/>
    </source>
</evidence>
<reference evidence="11" key="1">
    <citation type="submission" date="2017-01" db="EMBL/GenBank/DDBJ databases">
        <title>Comparative genomics of anhydrobiosis in the tardigrade Hypsibius dujardini.</title>
        <authorList>
            <person name="Yoshida Y."/>
            <person name="Koutsovoulos G."/>
            <person name="Laetsch D."/>
            <person name="Stevens L."/>
            <person name="Kumar S."/>
            <person name="Horikawa D."/>
            <person name="Ishino K."/>
            <person name="Komine S."/>
            <person name="Tomita M."/>
            <person name="Blaxter M."/>
            <person name="Arakawa K."/>
        </authorList>
    </citation>
    <scope>NUCLEOTIDE SEQUENCE [LARGE SCALE GENOMIC DNA]</scope>
    <source>
        <strain evidence="11">Z151</strain>
    </source>
</reference>
<dbReference type="Gene3D" id="6.10.250.780">
    <property type="match status" value="1"/>
</dbReference>
<dbReference type="InterPro" id="IPR001054">
    <property type="entry name" value="A/G_cyclase"/>
</dbReference>
<dbReference type="FunFam" id="3.30.70.1230:FF:000030">
    <property type="entry name" value="Si:ch211-215j19.12"/>
    <property type="match status" value="1"/>
</dbReference>
<dbReference type="GO" id="GO:0005886">
    <property type="term" value="C:plasma membrane"/>
    <property type="evidence" value="ECO:0007669"/>
    <property type="project" value="TreeGrafter"/>
</dbReference>
<organism evidence="10 11">
    <name type="scientific">Hypsibius exemplaris</name>
    <name type="common">Freshwater tardigrade</name>
    <dbReference type="NCBI Taxonomy" id="2072580"/>
    <lineage>
        <taxon>Eukaryota</taxon>
        <taxon>Metazoa</taxon>
        <taxon>Ecdysozoa</taxon>
        <taxon>Tardigrada</taxon>
        <taxon>Eutardigrada</taxon>
        <taxon>Parachela</taxon>
        <taxon>Hypsibioidea</taxon>
        <taxon>Hypsibiidae</taxon>
        <taxon>Hypsibius</taxon>
    </lineage>
</organism>
<dbReference type="Pfam" id="PF00211">
    <property type="entry name" value="Guanylate_cyc"/>
    <property type="match status" value="1"/>
</dbReference>
<dbReference type="PROSITE" id="PS50125">
    <property type="entry name" value="GUANYLATE_CYCLASE_2"/>
    <property type="match status" value="1"/>
</dbReference>
<feature type="transmembrane region" description="Helical" evidence="8">
    <location>
        <begin position="218"/>
        <end position="239"/>
    </location>
</feature>
<comment type="caution">
    <text evidence="10">The sequence shown here is derived from an EMBL/GenBank/DDBJ whole genome shotgun (WGS) entry which is preliminary data.</text>
</comment>
<dbReference type="GO" id="GO:0004383">
    <property type="term" value="F:guanylate cyclase activity"/>
    <property type="evidence" value="ECO:0007669"/>
    <property type="project" value="TreeGrafter"/>
</dbReference>